<keyword evidence="3" id="KW-1185">Reference proteome</keyword>
<proteinExistence type="inferred from homology"/>
<dbReference type="Gene3D" id="3.40.830.10">
    <property type="entry name" value="LigB-like"/>
    <property type="match status" value="1"/>
</dbReference>
<dbReference type="NCBIfam" id="TIGR04336">
    <property type="entry name" value="AmmeMemoSam_B"/>
    <property type="match status" value="1"/>
</dbReference>
<organism evidence="2 3">
    <name type="scientific">Methylacidimicrobium tartarophylax</name>
    <dbReference type="NCBI Taxonomy" id="1041768"/>
    <lineage>
        <taxon>Bacteria</taxon>
        <taxon>Pseudomonadati</taxon>
        <taxon>Verrucomicrobiota</taxon>
        <taxon>Methylacidimicrobium</taxon>
    </lineage>
</organism>
<dbReference type="PANTHER" id="PTHR11060">
    <property type="entry name" value="PROTEIN MEMO1"/>
    <property type="match status" value="1"/>
</dbReference>
<dbReference type="EMBL" id="CABFVA020000002">
    <property type="protein sequence ID" value="VVM04367.1"/>
    <property type="molecule type" value="Genomic_DNA"/>
</dbReference>
<sequence length="330" mass="37165">MIDMSISAPGRRRETVRCRCAGTCYPSDGRQSLSYFRSFFSEPGAAPLPPASLPGRGDLLGVLSPHIDFRVSPRAYTHAFAPLANTPDADFYLILGVGHRSRLEWSIDDRDLRTPLGRALAEVESIAWLRNRVSFPCHDPEAHEGEHSIEFPIVLLQALRAFRGSDRPVRFLPVLCGGLFDWVEQGRAPCRNSPFDQLATLLHSLRQAYGERMQLIVSIDGCHMGPRFGHPFAITPPLLEQTRLWEEELWQTVEQGDLSAFFTHLGRERNIRFFDGVGALALLLRITESKGRLKRTYYEQWFEEGDQSVVTFTSGLLQRSEGPLTDGAKI</sequence>
<accession>A0A5E6M7K2</accession>
<name>A0A5E6M7K2_9BACT</name>
<dbReference type="InterPro" id="IPR002737">
    <property type="entry name" value="MEMO1_fam"/>
</dbReference>
<dbReference type="Proteomes" id="UP000334923">
    <property type="component" value="Unassembled WGS sequence"/>
</dbReference>
<gene>
    <name evidence="2" type="ORF">MAMT_00041</name>
</gene>
<dbReference type="Pfam" id="PF01875">
    <property type="entry name" value="Memo"/>
    <property type="match status" value="1"/>
</dbReference>
<dbReference type="CDD" id="cd07361">
    <property type="entry name" value="MEMO_like"/>
    <property type="match status" value="1"/>
</dbReference>
<dbReference type="AlphaFoldDB" id="A0A5E6M7K2"/>
<comment type="similarity">
    <text evidence="1">Belongs to the MEMO1 family.</text>
</comment>
<protein>
    <recommendedName>
        <fullName evidence="4">AmmeMemoRadiSam system protein B</fullName>
    </recommendedName>
</protein>
<reference evidence="2 3" key="1">
    <citation type="submission" date="2019-09" db="EMBL/GenBank/DDBJ databases">
        <authorList>
            <person name="Cremers G."/>
        </authorList>
    </citation>
    <scope>NUCLEOTIDE SEQUENCE [LARGE SCALE GENOMIC DNA]</scope>
    <source>
        <strain evidence="2">4A</strain>
    </source>
</reference>
<evidence type="ECO:0000256" key="1">
    <source>
        <dbReference type="ARBA" id="ARBA00006315"/>
    </source>
</evidence>
<evidence type="ECO:0000313" key="2">
    <source>
        <dbReference type="EMBL" id="VVM04367.1"/>
    </source>
</evidence>
<evidence type="ECO:0008006" key="4">
    <source>
        <dbReference type="Google" id="ProtNLM"/>
    </source>
</evidence>
<evidence type="ECO:0000313" key="3">
    <source>
        <dbReference type="Proteomes" id="UP000334923"/>
    </source>
</evidence>
<dbReference type="PANTHER" id="PTHR11060:SF0">
    <property type="entry name" value="PROTEIN MEMO1"/>
    <property type="match status" value="1"/>
</dbReference>